<proteinExistence type="predicted"/>
<dbReference type="AlphaFoldDB" id="A0A1G9PL13"/>
<dbReference type="Proteomes" id="UP000199555">
    <property type="component" value="Unassembled WGS sequence"/>
</dbReference>
<feature type="compositionally biased region" description="Low complexity" evidence="1">
    <location>
        <begin position="64"/>
        <end position="73"/>
    </location>
</feature>
<accession>A0A1G9PL13</accession>
<feature type="region of interest" description="Disordered" evidence="1">
    <location>
        <begin position="155"/>
        <end position="176"/>
    </location>
</feature>
<name>A0A1G9PL13_9RHOB</name>
<gene>
    <name evidence="2" type="ORF">SAMN04487971_1671</name>
</gene>
<reference evidence="3" key="1">
    <citation type="submission" date="2016-10" db="EMBL/GenBank/DDBJ databases">
        <authorList>
            <person name="Varghese N."/>
            <person name="Submissions S."/>
        </authorList>
    </citation>
    <scope>NUCLEOTIDE SEQUENCE [LARGE SCALE GENOMIC DNA]</scope>
    <source>
        <strain evidence="3">CGMCC 1.7655</strain>
    </source>
</reference>
<protein>
    <submittedName>
        <fullName evidence="2">Uncharacterized protein</fullName>
    </submittedName>
</protein>
<evidence type="ECO:0000313" key="3">
    <source>
        <dbReference type="Proteomes" id="UP000199555"/>
    </source>
</evidence>
<sequence>TGEDTARLDDDARNGRRLPLDRLGRGCVADRNTKRLRTGVSGRQPVDPLVRQMDHPGPRLARASPVSSSCRSSQTGRQLSLGITGSLQLPARLTTGCALDPCGLAYSLLRPPASTPKVVAARGWTTGLPPQAIITRQGRDWAAGPTIAAPRRLARDETGGAGKAAKEGQVNADRHRHSGFRHRLYARLSRWRRTVSSGVENCDGALFERRQVSAGSDGARLGKPTQRNARHDKKFLLNNYDDECGRG</sequence>
<organism evidence="2 3">
    <name type="scientific">Paracoccus chinensis</name>
    <dbReference type="NCBI Taxonomy" id="525640"/>
    <lineage>
        <taxon>Bacteria</taxon>
        <taxon>Pseudomonadati</taxon>
        <taxon>Pseudomonadota</taxon>
        <taxon>Alphaproteobacteria</taxon>
        <taxon>Rhodobacterales</taxon>
        <taxon>Paracoccaceae</taxon>
        <taxon>Paracoccus</taxon>
    </lineage>
</organism>
<dbReference type="EMBL" id="FNGE01000067">
    <property type="protein sequence ID" value="SDL98765.1"/>
    <property type="molecule type" value="Genomic_DNA"/>
</dbReference>
<evidence type="ECO:0000256" key="1">
    <source>
        <dbReference type="SAM" id="MobiDB-lite"/>
    </source>
</evidence>
<feature type="region of interest" description="Disordered" evidence="1">
    <location>
        <begin position="39"/>
        <end position="77"/>
    </location>
</feature>
<keyword evidence="3" id="KW-1185">Reference proteome</keyword>
<evidence type="ECO:0000313" key="2">
    <source>
        <dbReference type="EMBL" id="SDL98765.1"/>
    </source>
</evidence>
<feature type="non-terminal residue" evidence="2">
    <location>
        <position position="1"/>
    </location>
</feature>